<dbReference type="InterPro" id="IPR025127">
    <property type="entry name" value="DUF4054"/>
</dbReference>
<reference evidence="2 3" key="1">
    <citation type="submission" date="2024-09" db="EMBL/GenBank/DDBJ databases">
        <authorList>
            <person name="Sun Q."/>
            <person name="Mori K."/>
        </authorList>
    </citation>
    <scope>NUCLEOTIDE SEQUENCE [LARGE SCALE GENOMIC DNA]</scope>
    <source>
        <strain evidence="2 3">NCAIM B.01794</strain>
    </source>
</reference>
<comment type="caution">
    <text evidence="2">The sequence shown here is derived from an EMBL/GenBank/DDBJ whole genome shotgun (WGS) entry which is preliminary data.</text>
</comment>
<protein>
    <submittedName>
        <fullName evidence="2">DUF4054 domain-containing protein</fullName>
    </submittedName>
</protein>
<keyword evidence="3" id="KW-1185">Reference proteome</keyword>
<sequence length="140" mass="14811">MDLAAFRQRFPQFANVPDETVTATAVDAECYMSGQGCSCAELQIELMTAHLLAIRTATQTGGNGQSGPVTSATVGKVTVSTTPPPVRSSWDWWLSSTPYGTELLALLRSCAVGGLYVGGQPERAAFRSVGGRFPRGGRAR</sequence>
<feature type="region of interest" description="Disordered" evidence="1">
    <location>
        <begin position="59"/>
        <end position="80"/>
    </location>
</feature>
<proteinExistence type="predicted"/>
<accession>A0ABV6SIF0</accession>
<dbReference type="Proteomes" id="UP001589891">
    <property type="component" value="Unassembled WGS sequence"/>
</dbReference>
<evidence type="ECO:0000256" key="1">
    <source>
        <dbReference type="SAM" id="MobiDB-lite"/>
    </source>
</evidence>
<dbReference type="Pfam" id="PF13262">
    <property type="entry name" value="DUF4054"/>
    <property type="match status" value="1"/>
</dbReference>
<dbReference type="RefSeq" id="WP_376943476.1">
    <property type="nucleotide sequence ID" value="NZ_CP171449.1"/>
</dbReference>
<evidence type="ECO:0000313" key="3">
    <source>
        <dbReference type="Proteomes" id="UP001589891"/>
    </source>
</evidence>
<name>A0ABV6SIF0_AZOPA</name>
<organism evidence="2 3">
    <name type="scientific">Azorhizophilus paspali</name>
    <name type="common">Azotobacter paspali</name>
    <dbReference type="NCBI Taxonomy" id="69963"/>
    <lineage>
        <taxon>Bacteria</taxon>
        <taxon>Pseudomonadati</taxon>
        <taxon>Pseudomonadota</taxon>
        <taxon>Gammaproteobacteria</taxon>
        <taxon>Pseudomonadales</taxon>
        <taxon>Pseudomonadaceae</taxon>
        <taxon>Azorhizophilus</taxon>
    </lineage>
</organism>
<evidence type="ECO:0000313" key="2">
    <source>
        <dbReference type="EMBL" id="MFC0708993.1"/>
    </source>
</evidence>
<dbReference type="EMBL" id="JBHLSS010000034">
    <property type="protein sequence ID" value="MFC0708993.1"/>
    <property type="molecule type" value="Genomic_DNA"/>
</dbReference>
<gene>
    <name evidence="2" type="ORF">ACFFGX_05090</name>
</gene>